<keyword evidence="5 7" id="KW-0975">Bacterial flagellum</keyword>
<evidence type="ECO:0000256" key="7">
    <source>
        <dbReference type="HAMAP-Rule" id="MF_00415"/>
    </source>
</evidence>
<dbReference type="Proteomes" id="UP000612349">
    <property type="component" value="Unassembled WGS sequence"/>
</dbReference>
<comment type="caution">
    <text evidence="9">The sequence shown here is derived from an EMBL/GenBank/DDBJ whole genome shotgun (WGS) entry which is preliminary data.</text>
</comment>
<keyword evidence="3 8" id="KW-0732">Signal</keyword>
<dbReference type="GO" id="GO:0071973">
    <property type="term" value="P:bacterial-type flagellum-dependent cell motility"/>
    <property type="evidence" value="ECO:0007669"/>
    <property type="project" value="InterPro"/>
</dbReference>
<gene>
    <name evidence="7 9" type="primary">flgH</name>
    <name evidence="9" type="ORF">GCM10010990_11770</name>
</gene>
<evidence type="ECO:0000256" key="2">
    <source>
        <dbReference type="ARBA" id="ARBA00006929"/>
    </source>
</evidence>
<comment type="subcellular location">
    <subcellularLocation>
        <location evidence="7">Cell outer membrane</location>
    </subcellularLocation>
    <subcellularLocation>
        <location evidence="7">Bacterial flagellum basal body</location>
    </subcellularLocation>
</comment>
<feature type="chain" id="PRO_5037010647" description="Flagellar L-ring protein" evidence="8">
    <location>
        <begin position="24"/>
        <end position="201"/>
    </location>
</feature>
<dbReference type="Pfam" id="PF02107">
    <property type="entry name" value="FlgH"/>
    <property type="match status" value="1"/>
</dbReference>
<evidence type="ECO:0000313" key="10">
    <source>
        <dbReference type="Proteomes" id="UP000612349"/>
    </source>
</evidence>
<dbReference type="GO" id="GO:0009279">
    <property type="term" value="C:cell outer membrane"/>
    <property type="evidence" value="ECO:0007669"/>
    <property type="project" value="UniProtKB-SubCell"/>
</dbReference>
<dbReference type="PANTHER" id="PTHR34933">
    <property type="entry name" value="FLAGELLAR L-RING PROTEIN"/>
    <property type="match status" value="1"/>
</dbReference>
<dbReference type="HAMAP" id="MF_00415">
    <property type="entry name" value="FlgH"/>
    <property type="match status" value="1"/>
</dbReference>
<evidence type="ECO:0000256" key="6">
    <source>
        <dbReference type="ARBA" id="ARBA00023237"/>
    </source>
</evidence>
<keyword evidence="9" id="KW-0282">Flagellum</keyword>
<evidence type="ECO:0000256" key="8">
    <source>
        <dbReference type="SAM" id="SignalP"/>
    </source>
</evidence>
<feature type="signal peptide" evidence="8">
    <location>
        <begin position="1"/>
        <end position="23"/>
    </location>
</feature>
<reference evidence="9" key="1">
    <citation type="journal article" date="2014" name="Int. J. Syst. Evol. Microbiol.">
        <title>Complete genome sequence of Corynebacterium casei LMG S-19264T (=DSM 44701T), isolated from a smear-ripened cheese.</title>
        <authorList>
            <consortium name="US DOE Joint Genome Institute (JGI-PGF)"/>
            <person name="Walter F."/>
            <person name="Albersmeier A."/>
            <person name="Kalinowski J."/>
            <person name="Ruckert C."/>
        </authorList>
    </citation>
    <scope>NUCLEOTIDE SEQUENCE</scope>
    <source>
        <strain evidence="9">CGMCC 1.15360</strain>
    </source>
</reference>
<reference evidence="9" key="2">
    <citation type="submission" date="2020-09" db="EMBL/GenBank/DDBJ databases">
        <authorList>
            <person name="Sun Q."/>
            <person name="Zhou Y."/>
        </authorList>
    </citation>
    <scope>NUCLEOTIDE SEQUENCE</scope>
    <source>
        <strain evidence="9">CGMCC 1.15360</strain>
    </source>
</reference>
<dbReference type="GO" id="GO:0009427">
    <property type="term" value="C:bacterial-type flagellum basal body, distal rod, L ring"/>
    <property type="evidence" value="ECO:0007669"/>
    <property type="project" value="InterPro"/>
</dbReference>
<protein>
    <recommendedName>
        <fullName evidence="7">Flagellar L-ring protein</fullName>
    </recommendedName>
    <alternativeName>
        <fullName evidence="7">Basal body L-ring protein</fullName>
    </alternativeName>
</protein>
<keyword evidence="9" id="KW-0966">Cell projection</keyword>
<comment type="similarity">
    <text evidence="2 7">Belongs to the FlgH family.</text>
</comment>
<dbReference type="PRINTS" id="PR01008">
    <property type="entry name" value="FLGLRINGFLGH"/>
</dbReference>
<name>A0A917DRT1_9SPHN</name>
<keyword evidence="6 7" id="KW-0998">Cell outer membrane</keyword>
<evidence type="ECO:0000256" key="4">
    <source>
        <dbReference type="ARBA" id="ARBA00023136"/>
    </source>
</evidence>
<dbReference type="PANTHER" id="PTHR34933:SF1">
    <property type="entry name" value="FLAGELLAR L-RING PROTEIN"/>
    <property type="match status" value="1"/>
</dbReference>
<dbReference type="EMBL" id="BMIP01000002">
    <property type="protein sequence ID" value="GGD63937.1"/>
    <property type="molecule type" value="Genomic_DNA"/>
</dbReference>
<proteinExistence type="inferred from homology"/>
<dbReference type="GO" id="GO:0003774">
    <property type="term" value="F:cytoskeletal motor activity"/>
    <property type="evidence" value="ECO:0007669"/>
    <property type="project" value="InterPro"/>
</dbReference>
<keyword evidence="9" id="KW-0969">Cilium</keyword>
<keyword evidence="10" id="KW-1185">Reference proteome</keyword>
<keyword evidence="4 7" id="KW-0472">Membrane</keyword>
<sequence length="201" mass="20781">MSIHLLISAGIAILIAPAAFAQAADGAIFHARDGYAGLHEGTRARGVGDVLTILLVESTTTSKSVSGKTDKSGSLGLTPPATGPFAFLSPDALKASSSASFKGAGSAGQSSTLAASLAVTIVEVRPNGTALVQGEKQMLLSQGEEWVRFTGIVRLADIDIENTVPSSRVAEAHIEYSGKGAIQRSSRPGWLARFFSIINPF</sequence>
<dbReference type="RefSeq" id="WP_066776128.1">
    <property type="nucleotide sequence ID" value="NZ_BMIP01000002.1"/>
</dbReference>
<organism evidence="9 10">
    <name type="scientific">Croceicoccus mobilis</name>
    <dbReference type="NCBI Taxonomy" id="1703339"/>
    <lineage>
        <taxon>Bacteria</taxon>
        <taxon>Pseudomonadati</taxon>
        <taxon>Pseudomonadota</taxon>
        <taxon>Alphaproteobacteria</taxon>
        <taxon>Sphingomonadales</taxon>
        <taxon>Erythrobacteraceae</taxon>
        <taxon>Croceicoccus</taxon>
    </lineage>
</organism>
<evidence type="ECO:0000256" key="1">
    <source>
        <dbReference type="ARBA" id="ARBA00002591"/>
    </source>
</evidence>
<evidence type="ECO:0000313" key="9">
    <source>
        <dbReference type="EMBL" id="GGD63937.1"/>
    </source>
</evidence>
<comment type="subunit">
    <text evidence="7">The basal body constitutes a major portion of the flagellar organelle and consists of four rings (L,P,S, and M) mounted on a central rod.</text>
</comment>
<comment type="function">
    <text evidence="1 7">Assembles around the rod to form the L-ring and probably protects the motor/basal body from shearing forces during rotation.</text>
</comment>
<dbReference type="OrthoDB" id="9789227at2"/>
<evidence type="ECO:0000256" key="3">
    <source>
        <dbReference type="ARBA" id="ARBA00022729"/>
    </source>
</evidence>
<accession>A0A917DRT1</accession>
<dbReference type="InterPro" id="IPR000527">
    <property type="entry name" value="Flag_Lring"/>
</dbReference>
<evidence type="ECO:0000256" key="5">
    <source>
        <dbReference type="ARBA" id="ARBA00023143"/>
    </source>
</evidence>
<dbReference type="AlphaFoldDB" id="A0A917DRT1"/>